<reference evidence="7 8" key="1">
    <citation type="submission" date="2018-11" db="EMBL/GenBank/DDBJ databases">
        <title>Phylogenetic determinants of toxin gene distribution in genomes of Brevibacillus laterosporus.</title>
        <authorList>
            <person name="Glare T.R."/>
            <person name="Durrant A."/>
            <person name="Berry C."/>
            <person name="Palma L."/>
            <person name="Ormskirk M."/>
            <person name="Cox M.O."/>
        </authorList>
    </citation>
    <scope>NUCLEOTIDE SEQUENCE [LARGE SCALE GENOMIC DNA]</scope>
    <source>
        <strain evidence="7 8">1821L</strain>
    </source>
</reference>
<feature type="transmembrane region" description="Helical" evidence="6">
    <location>
        <begin position="278"/>
        <end position="294"/>
    </location>
</feature>
<evidence type="ECO:0000256" key="6">
    <source>
        <dbReference type="SAM" id="Phobius"/>
    </source>
</evidence>
<keyword evidence="5 6" id="KW-0472">Membrane</keyword>
<proteinExistence type="predicted"/>
<keyword evidence="4 6" id="KW-1133">Transmembrane helix</keyword>
<dbReference type="PANTHER" id="PTHR43652">
    <property type="entry name" value="BASIC AMINO ACID ANTIPORTER YFCC-RELATED"/>
    <property type="match status" value="1"/>
</dbReference>
<sequence>MNALFSKMKRGNKHPRELNVFVLLLGILLLATALTYVVPAGEYGRVEVDGRNVVNPTSFHFLPSEPVHPFDMLISIHKGMVETADIIFFVLIVGGTYGIITYSGAMEALVLAMARRLGNQEKWLIPIMMLFFGVCGSLMAMAEETLPYLALLIPLALALGFDVITGAAIVLVGAQIGFSTALINPFTIGVAQKIAELPLFSGMSFRIGLFAVLYVVSVTFVYRYAMKVKKDPSKGFFVENGFGKELSHSSAPAFDLQAVTTQNVMDNKNKVFLIQHKLVLLSFMLTLGTIAFGVMKHGWFISEIATIFLCLALVSGLICRMSGSKFVTCFIRGAADLLEGALIIGMARAILLILTEGQVMDTILFYSAQAIQHIPSSLTAMGMFILQCFLNVIVPSGSGQAALTMPIMTPLADLVGVTRQTAVLAFQLGDGFTNIVTPTSGYFMAGLALAKIPWVRWFKWIMPLIGLQICIGGIAIIIAQVIGYGPY</sequence>
<dbReference type="InterPro" id="IPR018385">
    <property type="entry name" value="C4_dicarb_anaerob_car-like"/>
</dbReference>
<feature type="transmembrane region" description="Helical" evidence="6">
    <location>
        <begin position="86"/>
        <end position="111"/>
    </location>
</feature>
<evidence type="ECO:0000256" key="4">
    <source>
        <dbReference type="ARBA" id="ARBA00022989"/>
    </source>
</evidence>
<comment type="subcellular location">
    <subcellularLocation>
        <location evidence="1">Cell membrane</location>
        <topology evidence="1">Multi-pass membrane protein</topology>
    </subcellularLocation>
</comment>
<dbReference type="OrthoDB" id="255482at2"/>
<evidence type="ECO:0000256" key="3">
    <source>
        <dbReference type="ARBA" id="ARBA00022692"/>
    </source>
</evidence>
<organism evidence="7 8">
    <name type="scientific">Brevibacillus laterosporus</name>
    <name type="common">Bacillus laterosporus</name>
    <dbReference type="NCBI Taxonomy" id="1465"/>
    <lineage>
        <taxon>Bacteria</taxon>
        <taxon>Bacillati</taxon>
        <taxon>Bacillota</taxon>
        <taxon>Bacilli</taxon>
        <taxon>Bacillales</taxon>
        <taxon>Paenibacillaceae</taxon>
        <taxon>Brevibacillus</taxon>
    </lineage>
</organism>
<feature type="transmembrane region" description="Helical" evidence="6">
    <location>
        <begin position="123"/>
        <end position="142"/>
    </location>
</feature>
<feature type="transmembrane region" description="Helical" evidence="6">
    <location>
        <begin position="178"/>
        <end position="195"/>
    </location>
</feature>
<gene>
    <name evidence="7" type="primary">yfcC</name>
    <name evidence="7" type="ORF">EEL30_01805</name>
</gene>
<evidence type="ECO:0000256" key="2">
    <source>
        <dbReference type="ARBA" id="ARBA00022475"/>
    </source>
</evidence>
<feature type="transmembrane region" description="Helical" evidence="6">
    <location>
        <begin position="460"/>
        <end position="482"/>
    </location>
</feature>
<evidence type="ECO:0000313" key="8">
    <source>
        <dbReference type="Proteomes" id="UP000319432"/>
    </source>
</evidence>
<accession>A0A518V2L3</accession>
<feature type="transmembrane region" description="Helical" evidence="6">
    <location>
        <begin position="374"/>
        <end position="394"/>
    </location>
</feature>
<keyword evidence="8" id="KW-1185">Reference proteome</keyword>
<dbReference type="Pfam" id="PF03606">
    <property type="entry name" value="DcuC"/>
    <property type="match status" value="1"/>
</dbReference>
<evidence type="ECO:0000256" key="1">
    <source>
        <dbReference type="ARBA" id="ARBA00004651"/>
    </source>
</evidence>
<keyword evidence="3 6" id="KW-0812">Transmembrane</keyword>
<dbReference type="GO" id="GO:0005886">
    <property type="term" value="C:plasma membrane"/>
    <property type="evidence" value="ECO:0007669"/>
    <property type="project" value="UniProtKB-SubCell"/>
</dbReference>
<feature type="transmembrane region" description="Helical" evidence="6">
    <location>
        <begin position="330"/>
        <end position="354"/>
    </location>
</feature>
<dbReference type="AlphaFoldDB" id="A0A518V2L3"/>
<protein>
    <submittedName>
        <fullName evidence="7">Putative basic amino acid antiporter YfcC</fullName>
    </submittedName>
</protein>
<feature type="transmembrane region" description="Helical" evidence="6">
    <location>
        <begin position="300"/>
        <end position="318"/>
    </location>
</feature>
<dbReference type="Proteomes" id="UP000319432">
    <property type="component" value="Chromosome"/>
</dbReference>
<keyword evidence="2" id="KW-1003">Cell membrane</keyword>
<evidence type="ECO:0000256" key="5">
    <source>
        <dbReference type="ARBA" id="ARBA00023136"/>
    </source>
</evidence>
<name>A0A518V2L3_BRELA</name>
<evidence type="ECO:0000313" key="7">
    <source>
        <dbReference type="EMBL" id="QDX91224.1"/>
    </source>
</evidence>
<dbReference type="InterPro" id="IPR051679">
    <property type="entry name" value="DASS-Related_Transporters"/>
</dbReference>
<feature type="transmembrane region" description="Helical" evidence="6">
    <location>
        <begin position="207"/>
        <end position="225"/>
    </location>
</feature>
<dbReference type="PANTHER" id="PTHR43652:SF6">
    <property type="entry name" value="ARGININE REPRESSOR"/>
    <property type="match status" value="1"/>
</dbReference>
<dbReference type="EMBL" id="CP033464">
    <property type="protein sequence ID" value="QDX91224.1"/>
    <property type="molecule type" value="Genomic_DNA"/>
</dbReference>
<feature type="transmembrane region" description="Helical" evidence="6">
    <location>
        <begin position="148"/>
        <end position="171"/>
    </location>
</feature>